<comment type="caution">
    <text evidence="1">The sequence shown here is derived from an EMBL/GenBank/DDBJ whole genome shotgun (WGS) entry which is preliminary data.</text>
</comment>
<dbReference type="RefSeq" id="WP_379578187.1">
    <property type="nucleotide sequence ID" value="NZ_JBHUFV010000056.1"/>
</dbReference>
<organism evidence="1 2">
    <name type="scientific">Nonomuraea mangrovi</name>
    <dbReference type="NCBI Taxonomy" id="2316207"/>
    <lineage>
        <taxon>Bacteria</taxon>
        <taxon>Bacillati</taxon>
        <taxon>Actinomycetota</taxon>
        <taxon>Actinomycetes</taxon>
        <taxon>Streptosporangiales</taxon>
        <taxon>Streptosporangiaceae</taxon>
        <taxon>Nonomuraea</taxon>
    </lineage>
</organism>
<accession>A0ABW4T7Y5</accession>
<sequence length="58" mass="6343">MKAIARFLLSEPLGHSADGRMLGLAVGLAVKRHYSAEEADRYLRAWAAEAESDRTARG</sequence>
<evidence type="ECO:0000313" key="2">
    <source>
        <dbReference type="Proteomes" id="UP001597368"/>
    </source>
</evidence>
<keyword evidence="2" id="KW-1185">Reference proteome</keyword>
<gene>
    <name evidence="1" type="ORF">ACFSKW_37680</name>
</gene>
<proteinExistence type="predicted"/>
<protein>
    <submittedName>
        <fullName evidence="1">Uncharacterized protein</fullName>
    </submittedName>
</protein>
<name>A0ABW4T7Y5_9ACTN</name>
<dbReference type="EMBL" id="JBHUFV010000056">
    <property type="protein sequence ID" value="MFD1937215.1"/>
    <property type="molecule type" value="Genomic_DNA"/>
</dbReference>
<reference evidence="2" key="1">
    <citation type="journal article" date="2019" name="Int. J. Syst. Evol. Microbiol.">
        <title>The Global Catalogue of Microorganisms (GCM) 10K type strain sequencing project: providing services to taxonomists for standard genome sequencing and annotation.</title>
        <authorList>
            <consortium name="The Broad Institute Genomics Platform"/>
            <consortium name="The Broad Institute Genome Sequencing Center for Infectious Disease"/>
            <person name="Wu L."/>
            <person name="Ma J."/>
        </authorList>
    </citation>
    <scope>NUCLEOTIDE SEQUENCE [LARGE SCALE GENOMIC DNA]</scope>
    <source>
        <strain evidence="2">ICMP 6774ER</strain>
    </source>
</reference>
<dbReference type="Proteomes" id="UP001597368">
    <property type="component" value="Unassembled WGS sequence"/>
</dbReference>
<evidence type="ECO:0000313" key="1">
    <source>
        <dbReference type="EMBL" id="MFD1937215.1"/>
    </source>
</evidence>